<feature type="transmembrane region" description="Helical" evidence="1">
    <location>
        <begin position="37"/>
        <end position="58"/>
    </location>
</feature>
<feature type="transmembrane region" description="Helical" evidence="1">
    <location>
        <begin position="5"/>
        <end position="25"/>
    </location>
</feature>
<sequence>MKGIAFVFFITAVICVTLGMIWGIQMSASADHSLAGAHAHLNLVGWASLGLFGLYYHTVPSAAAKALAKIHYAVALAGVVLMVPGIAMAIRQQGEMVVIAGSFLTLASMLIFLFTVATNRG</sequence>
<evidence type="ECO:0000256" key="1">
    <source>
        <dbReference type="SAM" id="Phobius"/>
    </source>
</evidence>
<dbReference type="InterPro" id="IPR036927">
    <property type="entry name" value="Cyt_c_oxase-like_su1_sf"/>
</dbReference>
<gene>
    <name evidence="2" type="ORF">GQE99_19835</name>
</gene>
<proteinExistence type="predicted"/>
<protein>
    <submittedName>
        <fullName evidence="2">Uncharacterized protein</fullName>
    </submittedName>
</protein>
<feature type="transmembrane region" description="Helical" evidence="1">
    <location>
        <begin position="70"/>
        <end position="90"/>
    </location>
</feature>
<dbReference type="Gene3D" id="1.20.210.10">
    <property type="entry name" value="Cytochrome c oxidase-like, subunit I domain"/>
    <property type="match status" value="1"/>
</dbReference>
<feature type="transmembrane region" description="Helical" evidence="1">
    <location>
        <begin position="96"/>
        <end position="117"/>
    </location>
</feature>
<dbReference type="RefSeq" id="WP_161353691.1">
    <property type="nucleotide sequence ID" value="NZ_WTUX01000022.1"/>
</dbReference>
<keyword evidence="1" id="KW-0472">Membrane</keyword>
<keyword evidence="1" id="KW-0812">Transmembrane</keyword>
<accession>A0A845M6Q6</accession>
<evidence type="ECO:0000313" key="2">
    <source>
        <dbReference type="EMBL" id="MZR15276.1"/>
    </source>
</evidence>
<organism evidence="2 3">
    <name type="scientific">Maritimibacter harenae</name>
    <dbReference type="NCBI Taxonomy" id="2606218"/>
    <lineage>
        <taxon>Bacteria</taxon>
        <taxon>Pseudomonadati</taxon>
        <taxon>Pseudomonadota</taxon>
        <taxon>Alphaproteobacteria</taxon>
        <taxon>Rhodobacterales</taxon>
        <taxon>Roseobacteraceae</taxon>
        <taxon>Maritimibacter</taxon>
    </lineage>
</organism>
<reference evidence="2 3" key="1">
    <citation type="submission" date="2019-12" db="EMBL/GenBank/DDBJ databases">
        <title>Maritimibacter sp. nov. sp. isolated from sea sand.</title>
        <authorList>
            <person name="Kim J."/>
            <person name="Jeong S.E."/>
            <person name="Jung H.S."/>
            <person name="Jeon C.O."/>
        </authorList>
    </citation>
    <scope>NUCLEOTIDE SEQUENCE [LARGE SCALE GENOMIC DNA]</scope>
    <source>
        <strain evidence="2 3">DP07</strain>
    </source>
</reference>
<keyword evidence="3" id="KW-1185">Reference proteome</keyword>
<keyword evidence="1" id="KW-1133">Transmembrane helix</keyword>
<name>A0A845M6Q6_9RHOB</name>
<dbReference type="SUPFAM" id="SSF81442">
    <property type="entry name" value="Cytochrome c oxidase subunit I-like"/>
    <property type="match status" value="1"/>
</dbReference>
<dbReference type="AlphaFoldDB" id="A0A845M6Q6"/>
<dbReference type="Proteomes" id="UP000467322">
    <property type="component" value="Unassembled WGS sequence"/>
</dbReference>
<comment type="caution">
    <text evidence="2">The sequence shown here is derived from an EMBL/GenBank/DDBJ whole genome shotgun (WGS) entry which is preliminary data.</text>
</comment>
<dbReference type="EMBL" id="WTUX01000022">
    <property type="protein sequence ID" value="MZR15276.1"/>
    <property type="molecule type" value="Genomic_DNA"/>
</dbReference>
<evidence type="ECO:0000313" key="3">
    <source>
        <dbReference type="Proteomes" id="UP000467322"/>
    </source>
</evidence>